<evidence type="ECO:0000313" key="1">
    <source>
        <dbReference type="EMBL" id="OOM71029.1"/>
    </source>
</evidence>
<dbReference type="EMBL" id="LZZM01000234">
    <property type="protein sequence ID" value="OOM71029.1"/>
    <property type="molecule type" value="Genomic_DNA"/>
</dbReference>
<name>A0A1S8T004_9CLOT</name>
<dbReference type="OrthoDB" id="1934527at2"/>
<organism evidence="1 2">
    <name type="scientific">Clostridium puniceum</name>
    <dbReference type="NCBI Taxonomy" id="29367"/>
    <lineage>
        <taxon>Bacteria</taxon>
        <taxon>Bacillati</taxon>
        <taxon>Bacillota</taxon>
        <taxon>Clostridia</taxon>
        <taxon>Eubacteriales</taxon>
        <taxon>Clostridiaceae</taxon>
        <taxon>Clostridium</taxon>
    </lineage>
</organism>
<sequence>MNNILNNTYHQKLNIGINNNQNAYKINSNTSLSNNTTDQTNSTDNIELNERDENIVNTKKAYDAFKDSCSDFGYVQALNGNCADMSLYYNTALSIMEYEGIPTSSFIPDSQNPTSYLSFIDKVKDFAKDLNTTKPGFLPDSFVDFCDSYKEKLKQYGCN</sequence>
<evidence type="ECO:0000313" key="2">
    <source>
        <dbReference type="Proteomes" id="UP000190890"/>
    </source>
</evidence>
<comment type="caution">
    <text evidence="1">The sequence shown here is derived from an EMBL/GenBank/DDBJ whole genome shotgun (WGS) entry which is preliminary data.</text>
</comment>
<protein>
    <submittedName>
        <fullName evidence="1">Uncharacterized protein</fullName>
    </submittedName>
</protein>
<gene>
    <name evidence="1" type="ORF">CLPUN_50210</name>
</gene>
<proteinExistence type="predicted"/>
<dbReference type="Proteomes" id="UP000190890">
    <property type="component" value="Unassembled WGS sequence"/>
</dbReference>
<dbReference type="RefSeq" id="WP_077849911.1">
    <property type="nucleotide sequence ID" value="NZ_LZZM01000234.1"/>
</dbReference>
<reference evidence="1 2" key="1">
    <citation type="submission" date="2016-05" db="EMBL/GenBank/DDBJ databases">
        <title>Microbial solvent formation.</title>
        <authorList>
            <person name="Poehlein A."/>
            <person name="Montoya Solano J.D."/>
            <person name="Flitsch S."/>
            <person name="Krabben P."/>
            <person name="Duerre P."/>
            <person name="Daniel R."/>
        </authorList>
    </citation>
    <scope>NUCLEOTIDE SEQUENCE [LARGE SCALE GENOMIC DNA]</scope>
    <source>
        <strain evidence="1 2">DSM 2619</strain>
    </source>
</reference>
<dbReference type="AlphaFoldDB" id="A0A1S8T004"/>
<accession>A0A1S8T004</accession>
<keyword evidence="2" id="KW-1185">Reference proteome</keyword>